<protein>
    <recommendedName>
        <fullName evidence="6">U3 small nucleolar RNA-associated protein 11</fullName>
        <shortName evidence="6">U3 snoRNA-associated protein 11</shortName>
    </recommendedName>
</protein>
<dbReference type="PANTHER" id="PTHR12838">
    <property type="entry name" value="U3 SMALL NUCLEOLAR RNA-ASSOCIATED PROTEIN 11"/>
    <property type="match status" value="1"/>
</dbReference>
<comment type="subunit">
    <text evidence="6">Component of the ribosomal small subunit (SSU) processome.</text>
</comment>
<sequence>MSSAFDKANPRRDHKERSQLVSRKKYGLLEKHKDYVLRARNYHAKKQHLDHLKEKARSKNQDEFYFAMEKNQTNDKGVHITSRNSVLDPELVQLLKSQDANYIQTQITINKNKIDRLKQSLAVNTQIDSSVNLNAEPVKKKQKTRTRSGKPIIDLNPTPKHSIFVDSDVKFASFDPSEHFDTPAPLLARKYNRVKNEKIDEVAESLPSAEVLHKMNTNRGQLAKELANRSQRQLLLERALRELNLQKELSKKGSSKKIGKDALGLPVYKWKYQRKK</sequence>
<evidence type="ECO:0000256" key="1">
    <source>
        <dbReference type="ARBA" id="ARBA00004099"/>
    </source>
</evidence>
<proteinExistence type="inferred from homology"/>
<gene>
    <name evidence="8" type="ORF">AYI70_g2315</name>
</gene>
<evidence type="ECO:0000256" key="3">
    <source>
        <dbReference type="ARBA" id="ARBA00008105"/>
    </source>
</evidence>
<evidence type="ECO:0000256" key="7">
    <source>
        <dbReference type="SAM" id="MobiDB-lite"/>
    </source>
</evidence>
<evidence type="ECO:0000313" key="9">
    <source>
        <dbReference type="Proteomes" id="UP000187283"/>
    </source>
</evidence>
<comment type="similarity">
    <text evidence="3 6">Belongs to the UTP11 family.</text>
</comment>
<dbReference type="GO" id="GO:0006364">
    <property type="term" value="P:rRNA processing"/>
    <property type="evidence" value="ECO:0007669"/>
    <property type="project" value="UniProtKB-UniRule"/>
</dbReference>
<comment type="function">
    <text evidence="1 6">Involved in nucleolar processing of pre-18S ribosomal RNA.</text>
</comment>
<name>A0A1R1Y920_9FUNG</name>
<comment type="subcellular location">
    <subcellularLocation>
        <location evidence="2 6">Nucleus</location>
        <location evidence="2 6">Nucleolus</location>
    </subcellularLocation>
</comment>
<dbReference type="GO" id="GO:0032040">
    <property type="term" value="C:small-subunit processome"/>
    <property type="evidence" value="ECO:0007669"/>
    <property type="project" value="UniProtKB-UniRule"/>
</dbReference>
<dbReference type="Proteomes" id="UP000187283">
    <property type="component" value="Unassembled WGS sequence"/>
</dbReference>
<dbReference type="Pfam" id="PF03998">
    <property type="entry name" value="Utp11"/>
    <property type="match status" value="1"/>
</dbReference>
<organism evidence="8 9">
    <name type="scientific">Smittium culicis</name>
    <dbReference type="NCBI Taxonomy" id="133412"/>
    <lineage>
        <taxon>Eukaryota</taxon>
        <taxon>Fungi</taxon>
        <taxon>Fungi incertae sedis</taxon>
        <taxon>Zoopagomycota</taxon>
        <taxon>Kickxellomycotina</taxon>
        <taxon>Harpellomycetes</taxon>
        <taxon>Harpellales</taxon>
        <taxon>Legeriomycetaceae</taxon>
        <taxon>Smittium</taxon>
    </lineage>
</organism>
<accession>A0A1R1Y920</accession>
<dbReference type="EMBL" id="LSSN01000555">
    <property type="protein sequence ID" value="OMJ23350.1"/>
    <property type="molecule type" value="Genomic_DNA"/>
</dbReference>
<dbReference type="AlphaFoldDB" id="A0A1R1Y920"/>
<evidence type="ECO:0000256" key="5">
    <source>
        <dbReference type="ARBA" id="ARBA00023242"/>
    </source>
</evidence>
<feature type="compositionally biased region" description="Basic and acidic residues" evidence="7">
    <location>
        <begin position="8"/>
        <end position="18"/>
    </location>
</feature>
<comment type="caution">
    <text evidence="8">The sequence shown here is derived from an EMBL/GenBank/DDBJ whole genome shotgun (WGS) entry which is preliminary data.</text>
</comment>
<evidence type="ECO:0000256" key="6">
    <source>
        <dbReference type="PIRNR" id="PIRNR015952"/>
    </source>
</evidence>
<reference evidence="8 9" key="1">
    <citation type="submission" date="2017-01" db="EMBL/GenBank/DDBJ databases">
        <authorList>
            <person name="Mah S.A."/>
            <person name="Swanson W.J."/>
            <person name="Moy G.W."/>
            <person name="Vacquier V.D."/>
        </authorList>
    </citation>
    <scope>NUCLEOTIDE SEQUENCE [LARGE SCALE GENOMIC DNA]</scope>
    <source>
        <strain evidence="8 9">GSMNP</strain>
    </source>
</reference>
<dbReference type="InterPro" id="IPR007144">
    <property type="entry name" value="SSU_processome_Utp11"/>
</dbReference>
<feature type="region of interest" description="Disordered" evidence="7">
    <location>
        <begin position="1"/>
        <end position="21"/>
    </location>
</feature>
<keyword evidence="9" id="KW-1185">Reference proteome</keyword>
<evidence type="ECO:0000256" key="2">
    <source>
        <dbReference type="ARBA" id="ARBA00004604"/>
    </source>
</evidence>
<dbReference type="PIRSF" id="PIRSF015952">
    <property type="entry name" value="U3snoRNP11"/>
    <property type="match status" value="1"/>
</dbReference>
<evidence type="ECO:0000313" key="8">
    <source>
        <dbReference type="EMBL" id="OMJ23350.1"/>
    </source>
</evidence>
<dbReference type="STRING" id="133412.A0A1R1Y920"/>
<keyword evidence="5 6" id="KW-0539">Nucleus</keyword>
<evidence type="ECO:0000256" key="4">
    <source>
        <dbReference type="ARBA" id="ARBA00022552"/>
    </source>
</evidence>
<dbReference type="PANTHER" id="PTHR12838:SF0">
    <property type="entry name" value="U3 SMALL NUCLEOLAR RNA-ASSOCIATED PROTEIN 11-RELATED"/>
    <property type="match status" value="1"/>
</dbReference>
<dbReference type="OrthoDB" id="29058at2759"/>
<keyword evidence="4 6" id="KW-0698">rRNA processing</keyword>